<protein>
    <submittedName>
        <fullName evidence="2">DUF2815 family protein</fullName>
    </submittedName>
</protein>
<feature type="compositionally biased region" description="Acidic residues" evidence="1">
    <location>
        <begin position="180"/>
        <end position="193"/>
    </location>
</feature>
<dbReference type="InterPro" id="IPR012340">
    <property type="entry name" value="NA-bd_OB-fold"/>
</dbReference>
<accession>A0A7X0Y5Z3</accession>
<gene>
    <name evidence="2" type="ORF">HCA69_12330</name>
</gene>
<dbReference type="EMBL" id="JAARWN010000014">
    <property type="protein sequence ID" value="MBC1937159.1"/>
    <property type="molecule type" value="Genomic_DNA"/>
</dbReference>
<sequence>MAKRTGSKVTTNKVRLGYVHLFEPYAHKEEQEKKYGLVVLIPKEDTETIDLIKEAQALAAEEGKAKFNGKVLKNLKTTLRDGDTDDSTDLEKNPEYENHYFINATNKMKPHIVSTMRDEEGRFIEITEESEMYSGCYGRVSLQFFAYNTAGSKGITCSLQNVQKVADGERLSGGIGKAEDDFDDDYDEEDDML</sequence>
<evidence type="ECO:0000256" key="1">
    <source>
        <dbReference type="SAM" id="MobiDB-lite"/>
    </source>
</evidence>
<dbReference type="Gene3D" id="2.40.50.140">
    <property type="entry name" value="Nucleic acid-binding proteins"/>
    <property type="match status" value="1"/>
</dbReference>
<comment type="caution">
    <text evidence="2">The sequence shown here is derived from an EMBL/GenBank/DDBJ whole genome shotgun (WGS) entry which is preliminary data.</text>
</comment>
<reference evidence="2 3" key="1">
    <citation type="submission" date="2020-03" db="EMBL/GenBank/DDBJ databases">
        <title>Soil Listeria distribution.</title>
        <authorList>
            <person name="Liao J."/>
            <person name="Wiedmann M."/>
        </authorList>
    </citation>
    <scope>NUCLEOTIDE SEQUENCE [LARGE SCALE GENOMIC DNA]</scope>
    <source>
        <strain evidence="2 3">FSL L7-0741</strain>
    </source>
</reference>
<dbReference type="SUPFAM" id="SSF50249">
    <property type="entry name" value="Nucleic acid-binding proteins"/>
    <property type="match status" value="1"/>
</dbReference>
<dbReference type="Proteomes" id="UP000535908">
    <property type="component" value="Unassembled WGS sequence"/>
</dbReference>
<organism evidence="2 3">
    <name type="scientific">Listeria grandensis</name>
    <dbReference type="NCBI Taxonomy" id="1494963"/>
    <lineage>
        <taxon>Bacteria</taxon>
        <taxon>Bacillati</taxon>
        <taxon>Bacillota</taxon>
        <taxon>Bacilli</taxon>
        <taxon>Bacillales</taxon>
        <taxon>Listeriaceae</taxon>
        <taxon>Listeria</taxon>
    </lineage>
</organism>
<dbReference type="InterPro" id="IPR022595">
    <property type="entry name" value="Enc34_ssDNA-bd"/>
</dbReference>
<evidence type="ECO:0000313" key="3">
    <source>
        <dbReference type="Proteomes" id="UP000535908"/>
    </source>
</evidence>
<dbReference type="RefSeq" id="WP_185526695.1">
    <property type="nucleotide sequence ID" value="NZ_JAARWN010000014.1"/>
</dbReference>
<dbReference type="AlphaFoldDB" id="A0A7X0Y5Z3"/>
<proteinExistence type="predicted"/>
<dbReference type="Pfam" id="PF10991">
    <property type="entry name" value="Enc34_ssDNA-bd"/>
    <property type="match status" value="1"/>
</dbReference>
<feature type="region of interest" description="Disordered" evidence="1">
    <location>
        <begin position="173"/>
        <end position="193"/>
    </location>
</feature>
<name>A0A7X0Y5Z3_9LIST</name>
<evidence type="ECO:0000313" key="2">
    <source>
        <dbReference type="EMBL" id="MBC1937159.1"/>
    </source>
</evidence>